<keyword evidence="3" id="KW-1185">Reference proteome</keyword>
<evidence type="ECO:0000256" key="1">
    <source>
        <dbReference type="SAM" id="Phobius"/>
    </source>
</evidence>
<keyword evidence="1" id="KW-1133">Transmembrane helix</keyword>
<organism evidence="2 3">
    <name type="scientific">Funneliformis geosporum</name>
    <dbReference type="NCBI Taxonomy" id="1117311"/>
    <lineage>
        <taxon>Eukaryota</taxon>
        <taxon>Fungi</taxon>
        <taxon>Fungi incertae sedis</taxon>
        <taxon>Mucoromycota</taxon>
        <taxon>Glomeromycotina</taxon>
        <taxon>Glomeromycetes</taxon>
        <taxon>Glomerales</taxon>
        <taxon>Glomeraceae</taxon>
        <taxon>Funneliformis</taxon>
    </lineage>
</organism>
<gene>
    <name evidence="2" type="ORF">FWILDA_LOCUS992</name>
</gene>
<feature type="transmembrane region" description="Helical" evidence="1">
    <location>
        <begin position="151"/>
        <end position="176"/>
    </location>
</feature>
<dbReference type="Proteomes" id="UP001153678">
    <property type="component" value="Unassembled WGS sequence"/>
</dbReference>
<feature type="transmembrane region" description="Helical" evidence="1">
    <location>
        <begin position="231"/>
        <end position="248"/>
    </location>
</feature>
<keyword evidence="1" id="KW-0472">Membrane</keyword>
<dbReference type="OrthoDB" id="2358351at2759"/>
<keyword evidence="1" id="KW-0812">Transmembrane</keyword>
<dbReference type="EMBL" id="CAMKVN010000082">
    <property type="protein sequence ID" value="CAI2163286.1"/>
    <property type="molecule type" value="Genomic_DNA"/>
</dbReference>
<reference evidence="2" key="1">
    <citation type="submission" date="2022-08" db="EMBL/GenBank/DDBJ databases">
        <authorList>
            <person name="Kallberg Y."/>
            <person name="Tangrot J."/>
            <person name="Rosling A."/>
        </authorList>
    </citation>
    <scope>NUCLEOTIDE SEQUENCE</scope>
    <source>
        <strain evidence="2">Wild A</strain>
    </source>
</reference>
<accession>A0A9W4SCF4</accession>
<evidence type="ECO:0000313" key="3">
    <source>
        <dbReference type="Proteomes" id="UP001153678"/>
    </source>
</evidence>
<evidence type="ECO:0000313" key="2">
    <source>
        <dbReference type="EMBL" id="CAI2163286.1"/>
    </source>
</evidence>
<name>A0A9W4SCF4_9GLOM</name>
<proteinExistence type="predicted"/>
<protein>
    <submittedName>
        <fullName evidence="2">12259_t:CDS:1</fullName>
    </submittedName>
</protein>
<sequence length="322" mass="36692">MDKYISRQPNYPVKNSNSGYGAYTQDIGNSIGRPLHPSSYYELQQQSSSENIPSTMTDYESAKKPLVSGTNIKGFQYRSPDIGRVIPQGEILNRIVPYWELFISNVGLFGYHIISKAANNIGSDDALTILFFNGCNSEHAQSNLDVCATSILSWTLVGGAILYLAFTSILAFLLYVECKRQGYPALFTALWNSPLFLVCYFFKEKDRIDLLTIPNKFVGFNKWTQSHVHRLGLAIYSFITTVIILYYLNTKLTVDQDDLKLQEQYKDGDALYKLYNPFYLPYYAAMYFYIKTIISSAIEIKNFSNYNNAELVGINYSSLKMH</sequence>
<feature type="transmembrane region" description="Helical" evidence="1">
    <location>
        <begin position="280"/>
        <end position="298"/>
    </location>
</feature>
<feature type="transmembrane region" description="Helical" evidence="1">
    <location>
        <begin position="182"/>
        <end position="202"/>
    </location>
</feature>
<comment type="caution">
    <text evidence="2">The sequence shown here is derived from an EMBL/GenBank/DDBJ whole genome shotgun (WGS) entry which is preliminary data.</text>
</comment>
<dbReference type="AlphaFoldDB" id="A0A9W4SCF4"/>